<feature type="domain" description="Fatty acid hydroxylase" evidence="5">
    <location>
        <begin position="22"/>
        <end position="149"/>
    </location>
</feature>
<feature type="transmembrane region" description="Helical" evidence="4">
    <location>
        <begin position="12"/>
        <end position="35"/>
    </location>
</feature>
<protein>
    <submittedName>
        <fullName evidence="6">Beta-carotene 3-hydroxylase</fullName>
        <ecNumber evidence="6">1.14.15.24</ecNumber>
    </submittedName>
</protein>
<dbReference type="RefSeq" id="WP_227976050.1">
    <property type="nucleotide sequence ID" value="NZ_CAJGVD010000002.1"/>
</dbReference>
<dbReference type="GO" id="GO:0016119">
    <property type="term" value="P:carotene metabolic process"/>
    <property type="evidence" value="ECO:0007669"/>
    <property type="project" value="TreeGrafter"/>
</dbReference>
<dbReference type="AlphaFoldDB" id="A0A7W9C7C7"/>
<comment type="caution">
    <text evidence="6">The sequence shown here is derived from an EMBL/GenBank/DDBJ whole genome shotgun (WGS) entry which is preliminary data.</text>
</comment>
<dbReference type="Pfam" id="PF04116">
    <property type="entry name" value="FA_hydroxylase"/>
    <property type="match status" value="1"/>
</dbReference>
<dbReference type="InterPro" id="IPR045019">
    <property type="entry name" value="BETA-OHASE-like"/>
</dbReference>
<gene>
    <name evidence="6" type="ORF">GGQ93_002018</name>
</gene>
<comment type="similarity">
    <text evidence="1">Belongs to the sterol desaturase family.</text>
</comment>
<accession>A0A7W9C7C7</accession>
<keyword evidence="2" id="KW-0125">Carotenoid biosynthesis</keyword>
<dbReference type="InterPro" id="IPR006694">
    <property type="entry name" value="Fatty_acid_hydroxylase"/>
</dbReference>
<keyword evidence="7" id="KW-1185">Reference proteome</keyword>
<dbReference type="PANTHER" id="PTHR31899:SF9">
    <property type="entry name" value="BETA-CAROTENE 3-HYDROXYLASE 1, CHLOROPLASTIC"/>
    <property type="match status" value="1"/>
</dbReference>
<evidence type="ECO:0000313" key="6">
    <source>
        <dbReference type="EMBL" id="MBB5740300.1"/>
    </source>
</evidence>
<dbReference type="GO" id="GO:0010291">
    <property type="term" value="F:beta-carotene 3-hydroxylase activity"/>
    <property type="evidence" value="ECO:0007669"/>
    <property type="project" value="UniProtKB-EC"/>
</dbReference>
<evidence type="ECO:0000313" key="7">
    <source>
        <dbReference type="Proteomes" id="UP000527324"/>
    </source>
</evidence>
<dbReference type="Proteomes" id="UP000527324">
    <property type="component" value="Unassembled WGS sequence"/>
</dbReference>
<dbReference type="PANTHER" id="PTHR31899">
    <property type="entry name" value="BETA-CAROTENE 3-HYDROXYLASE 1, CHLOROPLASTIC"/>
    <property type="match status" value="1"/>
</dbReference>
<keyword evidence="3 6" id="KW-0560">Oxidoreductase</keyword>
<dbReference type="EC" id="1.14.15.24" evidence="6"/>
<keyword evidence="4" id="KW-0812">Transmembrane</keyword>
<name>A0A7W9C7C7_9CAUL</name>
<keyword evidence="4" id="KW-0472">Membrane</keyword>
<evidence type="ECO:0000256" key="2">
    <source>
        <dbReference type="ARBA" id="ARBA00022746"/>
    </source>
</evidence>
<proteinExistence type="inferred from homology"/>
<evidence type="ECO:0000256" key="4">
    <source>
        <dbReference type="SAM" id="Phobius"/>
    </source>
</evidence>
<dbReference type="GeneID" id="88841222"/>
<reference evidence="6 7" key="1">
    <citation type="submission" date="2020-08" db="EMBL/GenBank/DDBJ databases">
        <title>Genomic Encyclopedia of Type Strains, Phase IV (KMG-IV): sequencing the most valuable type-strain genomes for metagenomic binning, comparative biology and taxonomic classification.</title>
        <authorList>
            <person name="Goeker M."/>
        </authorList>
    </citation>
    <scope>NUCLEOTIDE SEQUENCE [LARGE SCALE GENOMIC DNA]</scope>
    <source>
        <strain evidence="6 7">DSM 4731</strain>
    </source>
</reference>
<evidence type="ECO:0000259" key="5">
    <source>
        <dbReference type="Pfam" id="PF04116"/>
    </source>
</evidence>
<organism evidence="6 7">
    <name type="scientific">Brevundimonas aurantiaca</name>
    <dbReference type="NCBI Taxonomy" id="74316"/>
    <lineage>
        <taxon>Bacteria</taxon>
        <taxon>Pseudomonadati</taxon>
        <taxon>Pseudomonadota</taxon>
        <taxon>Alphaproteobacteria</taxon>
        <taxon>Caulobacterales</taxon>
        <taxon>Caulobacteraceae</taxon>
        <taxon>Brevundimonas</taxon>
    </lineage>
</organism>
<evidence type="ECO:0000256" key="1">
    <source>
        <dbReference type="ARBA" id="ARBA00009324"/>
    </source>
</evidence>
<keyword evidence="4" id="KW-1133">Transmembrane helix</keyword>
<feature type="transmembrane region" description="Helical" evidence="4">
    <location>
        <begin position="88"/>
        <end position="105"/>
    </location>
</feature>
<dbReference type="GO" id="GO:0016123">
    <property type="term" value="P:xanthophyll biosynthetic process"/>
    <property type="evidence" value="ECO:0007669"/>
    <property type="project" value="TreeGrafter"/>
</dbReference>
<evidence type="ECO:0000256" key="3">
    <source>
        <dbReference type="ARBA" id="ARBA00023002"/>
    </source>
</evidence>
<dbReference type="GO" id="GO:0005506">
    <property type="term" value="F:iron ion binding"/>
    <property type="evidence" value="ECO:0007669"/>
    <property type="project" value="InterPro"/>
</dbReference>
<dbReference type="EMBL" id="JACHOQ010000004">
    <property type="protein sequence ID" value="MBB5740300.1"/>
    <property type="molecule type" value="Genomic_DNA"/>
</dbReference>
<sequence>MAKADQTAYAGAMAWLTWIALFLTAFLGMEAFAWIMHRYVMHGFLWSWHRSHHEPHDHPLEKNDLFAVVFAAPAIVMVAVGLHLWPWALPVGLGITAYGMVYFFFHDGLVHRRFPTGFSGRSGFWTRRIQAHRLHHAVRTREGCVSFGFLWVRSARALKAELAQKRGSSSSGA</sequence>
<feature type="transmembrane region" description="Helical" evidence="4">
    <location>
        <begin position="65"/>
        <end position="82"/>
    </location>
</feature>